<keyword evidence="1" id="KW-0472">Membrane</keyword>
<reference evidence="2" key="1">
    <citation type="journal article" date="2014" name="Front. Microbiol.">
        <title>High frequency of phylogenetically diverse reductive dehalogenase-homologous genes in deep subseafloor sedimentary metagenomes.</title>
        <authorList>
            <person name="Kawai M."/>
            <person name="Futagami T."/>
            <person name="Toyoda A."/>
            <person name="Takaki Y."/>
            <person name="Nishi S."/>
            <person name="Hori S."/>
            <person name="Arai W."/>
            <person name="Tsubouchi T."/>
            <person name="Morono Y."/>
            <person name="Uchiyama I."/>
            <person name="Ito T."/>
            <person name="Fujiyama A."/>
            <person name="Inagaki F."/>
            <person name="Takami H."/>
        </authorList>
    </citation>
    <scope>NUCLEOTIDE SEQUENCE</scope>
    <source>
        <strain evidence="2">Expedition CK06-06</strain>
    </source>
</reference>
<protein>
    <submittedName>
        <fullName evidence="2">Uncharacterized protein</fullName>
    </submittedName>
</protein>
<keyword evidence="1" id="KW-0812">Transmembrane</keyword>
<dbReference type="EMBL" id="BART01026778">
    <property type="protein sequence ID" value="GAH00993.1"/>
    <property type="molecule type" value="Genomic_DNA"/>
</dbReference>
<feature type="transmembrane region" description="Helical" evidence="1">
    <location>
        <begin position="16"/>
        <end position="38"/>
    </location>
</feature>
<proteinExistence type="predicted"/>
<keyword evidence="1" id="KW-1133">Transmembrane helix</keyword>
<sequence length="86" mass="10332">MLKFFKIEQSISFKKIFISSTCAIFIHILLDSPIYLDIQPFFPFEFNPFYSNTLWPGLYIYLICAWCFVGAILVYIIRLLQYKFLR</sequence>
<organism evidence="2">
    <name type="scientific">marine sediment metagenome</name>
    <dbReference type="NCBI Taxonomy" id="412755"/>
    <lineage>
        <taxon>unclassified sequences</taxon>
        <taxon>metagenomes</taxon>
        <taxon>ecological metagenomes</taxon>
    </lineage>
</organism>
<gene>
    <name evidence="2" type="ORF">S01H4_47654</name>
</gene>
<name>X1DXA7_9ZZZZ</name>
<evidence type="ECO:0000313" key="2">
    <source>
        <dbReference type="EMBL" id="GAH00993.1"/>
    </source>
</evidence>
<evidence type="ECO:0000256" key="1">
    <source>
        <dbReference type="SAM" id="Phobius"/>
    </source>
</evidence>
<feature type="transmembrane region" description="Helical" evidence="1">
    <location>
        <begin position="58"/>
        <end position="80"/>
    </location>
</feature>
<accession>X1DXA7</accession>
<dbReference type="AlphaFoldDB" id="X1DXA7"/>
<comment type="caution">
    <text evidence="2">The sequence shown here is derived from an EMBL/GenBank/DDBJ whole genome shotgun (WGS) entry which is preliminary data.</text>
</comment>